<name>A0A8D8JQH1_CULPI</name>
<proteinExistence type="predicted"/>
<feature type="compositionally biased region" description="Basic residues" evidence="1">
    <location>
        <begin position="51"/>
        <end position="64"/>
    </location>
</feature>
<organism evidence="2">
    <name type="scientific">Culex pipiens</name>
    <name type="common">House mosquito</name>
    <dbReference type="NCBI Taxonomy" id="7175"/>
    <lineage>
        <taxon>Eukaryota</taxon>
        <taxon>Metazoa</taxon>
        <taxon>Ecdysozoa</taxon>
        <taxon>Arthropoda</taxon>
        <taxon>Hexapoda</taxon>
        <taxon>Insecta</taxon>
        <taxon>Pterygota</taxon>
        <taxon>Neoptera</taxon>
        <taxon>Endopterygota</taxon>
        <taxon>Diptera</taxon>
        <taxon>Nematocera</taxon>
        <taxon>Culicoidea</taxon>
        <taxon>Culicidae</taxon>
        <taxon>Culicinae</taxon>
        <taxon>Culicini</taxon>
        <taxon>Culex</taxon>
        <taxon>Culex</taxon>
    </lineage>
</organism>
<dbReference type="EMBL" id="HBUE01187643">
    <property type="protein sequence ID" value="CAG6523469.1"/>
    <property type="molecule type" value="Transcribed_RNA"/>
</dbReference>
<dbReference type="AlphaFoldDB" id="A0A8D8JQH1"/>
<dbReference type="EMBL" id="HBUE01293431">
    <property type="protein sequence ID" value="CAG6575141.1"/>
    <property type="molecule type" value="Transcribed_RNA"/>
</dbReference>
<feature type="region of interest" description="Disordered" evidence="1">
    <location>
        <begin position="24"/>
        <end position="76"/>
    </location>
</feature>
<reference evidence="2" key="1">
    <citation type="submission" date="2021-05" db="EMBL/GenBank/DDBJ databases">
        <authorList>
            <person name="Alioto T."/>
            <person name="Alioto T."/>
            <person name="Gomez Garrido J."/>
        </authorList>
    </citation>
    <scope>NUCLEOTIDE SEQUENCE</scope>
</reference>
<sequence length="112" mass="12686">MARTRSQKRHLLQTPGPVRFRVPVHRARASTSATHPRQRPGSPAVSLPCQPRRRDHFRRRKSHPRVPQNQQRKLPEVALSARIRPKICTCSAAFRVALAQSETGGELLLETS</sequence>
<accession>A0A8D8JQH1</accession>
<protein>
    <submittedName>
        <fullName evidence="2">(northern house mosquito) hypothetical protein</fullName>
    </submittedName>
</protein>
<evidence type="ECO:0000256" key="1">
    <source>
        <dbReference type="SAM" id="MobiDB-lite"/>
    </source>
</evidence>
<evidence type="ECO:0000313" key="2">
    <source>
        <dbReference type="EMBL" id="CAG6575141.1"/>
    </source>
</evidence>